<keyword evidence="1" id="KW-0732">Signal</keyword>
<dbReference type="EMBL" id="JBFBVU010000010">
    <property type="protein sequence ID" value="MEV8467134.1"/>
    <property type="molecule type" value="Genomic_DNA"/>
</dbReference>
<name>A0ABV3L6B9_9RHOB</name>
<reference evidence="2 3" key="1">
    <citation type="submission" date="2024-07" db="EMBL/GenBank/DDBJ databases">
        <authorList>
            <person name="Kang M."/>
        </authorList>
    </citation>
    <scope>NUCLEOTIDE SEQUENCE [LARGE SCALE GENOMIC DNA]</scope>
    <source>
        <strain evidence="2 3">DFM31</strain>
    </source>
</reference>
<gene>
    <name evidence="2" type="ORF">AB0T83_10115</name>
</gene>
<comment type="caution">
    <text evidence="2">The sequence shown here is derived from an EMBL/GenBank/DDBJ whole genome shotgun (WGS) entry which is preliminary data.</text>
</comment>
<feature type="chain" id="PRO_5046436440" evidence="1">
    <location>
        <begin position="20"/>
        <end position="531"/>
    </location>
</feature>
<dbReference type="RefSeq" id="WP_366192909.1">
    <property type="nucleotide sequence ID" value="NZ_JBFBVU010000010.1"/>
</dbReference>
<feature type="signal peptide" evidence="1">
    <location>
        <begin position="1"/>
        <end position="19"/>
    </location>
</feature>
<organism evidence="2 3">
    <name type="scientific">Meridianimarinicoccus marinus</name>
    <dbReference type="NCBI Taxonomy" id="3231483"/>
    <lineage>
        <taxon>Bacteria</taxon>
        <taxon>Pseudomonadati</taxon>
        <taxon>Pseudomonadota</taxon>
        <taxon>Alphaproteobacteria</taxon>
        <taxon>Rhodobacterales</taxon>
        <taxon>Paracoccaceae</taxon>
        <taxon>Meridianimarinicoccus</taxon>
    </lineage>
</organism>
<keyword evidence="3" id="KW-1185">Reference proteome</keyword>
<evidence type="ECO:0000256" key="1">
    <source>
        <dbReference type="SAM" id="SignalP"/>
    </source>
</evidence>
<evidence type="ECO:0000313" key="3">
    <source>
        <dbReference type="Proteomes" id="UP001553161"/>
    </source>
</evidence>
<sequence length="531" mass="56858">MRCAVALVWLAGGSGAGLAQVAAPVADRIAPVTSANTRRQALRDQWLVELLPDPEMAALPIVDPSRSDPVAGQLRRLYAQGRAAGLAGVLYDNRDRGHSALLPDAFPQMARVVYDPPFLTQMLDHGLAGRMKFSLPVIGNSSTAFTKGPLERSIGRMATGSQADASRANTLYLSNHFYVYPEHRDHDVDKGDRLFAMTPHFALSQGSSRTDRPVMEAVAEALAALQPETRARAEALGLLAPTAQMILRRSLSGVQSDTDYLTPRAHPTAFAGNLLRPSVMVALANSIAPDALPPVVMLSVVRDFSGVPGRDFLAGNLGEVLFTTSTAIGRAWRGLSSRRGITLDVTGTEDPSGRDLTFHWVVVKGDPAKVRITPEDARGGRVTIEMDWHDPVTVVPPTTPRPSRIEVAVIANNGVHLSAPSFFSVSLPLFQNRVYAQTGDPVPQSMNYRADPGDPYADPLIWPTAAWTDSFEAAESGGWILRRDHGGGGVLTLNKSGLGYGTADGPVAHIAQKSRKGPLVLVTVRADGTDQ</sequence>
<dbReference type="Proteomes" id="UP001553161">
    <property type="component" value="Unassembled WGS sequence"/>
</dbReference>
<evidence type="ECO:0000313" key="2">
    <source>
        <dbReference type="EMBL" id="MEV8467134.1"/>
    </source>
</evidence>
<proteinExistence type="predicted"/>
<protein>
    <submittedName>
        <fullName evidence="2">Uncharacterized protein</fullName>
    </submittedName>
</protein>
<accession>A0ABV3L6B9</accession>